<keyword evidence="3" id="KW-0540">Nuclease</keyword>
<dbReference type="InterPro" id="IPR056924">
    <property type="entry name" value="SH3_Tf2-1"/>
</dbReference>
<dbReference type="InterPro" id="IPR043128">
    <property type="entry name" value="Rev_trsase/Diguanyl_cyclase"/>
</dbReference>
<comment type="caution">
    <text evidence="10">The sequence shown here is derived from an EMBL/GenBank/DDBJ whole genome shotgun (WGS) entry which is preliminary data.</text>
</comment>
<keyword evidence="2" id="KW-0548">Nucleotidyltransferase</keyword>
<evidence type="ECO:0000313" key="10">
    <source>
        <dbReference type="EMBL" id="GJT91031.1"/>
    </source>
</evidence>
<dbReference type="PANTHER" id="PTHR37984:SF5">
    <property type="entry name" value="PROTEIN NYNRIN-LIKE"/>
    <property type="match status" value="1"/>
</dbReference>
<sequence length="1112" mass="127091">MDDGIPTQSRATCGAGGEIHVPMLETRCGPVWGCRGIAMLPQICLEAGREDYRADRLRLFEKAVASVDVRIGFSHIEEDLRRDGFFQRAVLSSVFPSMPSGKSVEEGVTIPSAKGEWKIVLDNAAFHSASWFYWTGLLGWTMISPETLDKEHKSGDRYHPYSQQGSHKSHGQSDDRQKNDRQGSDRQGGGGNYRNNNNNNYSRDKTGSRQSQGTLRGLYSTMLHHMGSRTPESVSCCLYLLQMWPGWSYSAGLARRTLVLVRSGMLTRSQTIRVSLHLLRIRPPILQFADKDSFSYALPWICVNLTNLGIDWFPGYLSWTRTSDISSIMISDCFEILDTLFPDRTSSNTTIRVLEFNMDLIPETEQSPRLPYRMAPIELKGEHSRTVLQILRQEKLYAKFSKCEFWLSKVAFLGHIVSAEGITMDPAKVEAITKWPRPTSVTEVRSFLGLAGYYRRFVEGFSRLALPLTKLMRKGEKFVWNEEREKSFEELKQRLVSAPILTLPSGSGGFQIYSDASKKGLGCVLMQHGKVIAYASRQLKPYEVNYPTHDLELAAVVFALKIWRHYLYGESCDIFTDHKSLKYIFTQRELNMRQRRWLELLKDYDTNIQYHPGKANVVADALSRKSGMIAGIKVEEEIIRDLERLDIELCVRGQNGFWRETEGSDEFRVMRWHFYGRFDEDVPRSQASLWLVWYERDVTTVCGHMGRDNIMDFVTGLPRTQRKHDAIWVVVDRLTKSAHFLPIRKDYPVSKIAEMFQQEIIRLHGTPSAIVSDRDPRFTSRFWKGKWDDYICLVEFAQLSFGMRALNALLSRCCMVAVAREKLKEAQTRQKSYADRHRRALEFQPGEHVFLKVSPTRGVRRFGIKGKLSPRFIGPFEILDRVGEVSYRLALPPQLSHVHNVFHVSLLRGYKYHPLHVISYPFDQIREDLSYTEEPESILDRQDRVMRNKTILLSNSLEEYPSGSHLGDEEKCNGGRSSSSLNEVAFFLAAAAEEKKKKHMVPSFLTMEWSKLLDLRISTLEIRNVERIVDTTNFSENSSLYKPTSLQALTNLYIYFRGLLNNSVRKLRISTSPLSKPSVLLTTGMANALSTGVEFTPWLALASAVLAFGSSA</sequence>
<keyword evidence="5" id="KW-0378">Hydrolase</keyword>
<dbReference type="Proteomes" id="UP001151760">
    <property type="component" value="Unassembled WGS sequence"/>
</dbReference>
<evidence type="ECO:0000256" key="2">
    <source>
        <dbReference type="ARBA" id="ARBA00022695"/>
    </source>
</evidence>
<dbReference type="PANTHER" id="PTHR37984">
    <property type="entry name" value="PROTEIN CBG26694"/>
    <property type="match status" value="1"/>
</dbReference>
<reference evidence="10" key="1">
    <citation type="journal article" date="2022" name="Int. J. Mol. Sci.">
        <title>Draft Genome of Tanacetum Coccineum: Genomic Comparison of Closely Related Tanacetum-Family Plants.</title>
        <authorList>
            <person name="Yamashiro T."/>
            <person name="Shiraishi A."/>
            <person name="Nakayama K."/>
            <person name="Satake H."/>
        </authorList>
    </citation>
    <scope>NUCLEOTIDE SEQUENCE</scope>
</reference>
<protein>
    <submittedName>
        <fullName evidence="10">Retrotransposon protein, putative, ty3-gypsy subclass</fullName>
    </submittedName>
</protein>
<feature type="compositionally biased region" description="Basic and acidic residues" evidence="7">
    <location>
        <begin position="171"/>
        <end position="184"/>
    </location>
</feature>
<evidence type="ECO:0000313" key="11">
    <source>
        <dbReference type="Proteomes" id="UP001151760"/>
    </source>
</evidence>
<keyword evidence="11" id="KW-1185">Reference proteome</keyword>
<dbReference type="Gene3D" id="3.30.420.10">
    <property type="entry name" value="Ribonuclease H-like superfamily/Ribonuclease H"/>
    <property type="match status" value="1"/>
</dbReference>
<evidence type="ECO:0000256" key="5">
    <source>
        <dbReference type="ARBA" id="ARBA00022801"/>
    </source>
</evidence>
<accession>A0ABQ5HU77</accession>
<evidence type="ECO:0000256" key="6">
    <source>
        <dbReference type="ARBA" id="ARBA00022918"/>
    </source>
</evidence>
<dbReference type="EMBL" id="BQNB010019981">
    <property type="protein sequence ID" value="GJT91031.1"/>
    <property type="molecule type" value="Genomic_DNA"/>
</dbReference>
<organism evidence="10 11">
    <name type="scientific">Tanacetum coccineum</name>
    <dbReference type="NCBI Taxonomy" id="301880"/>
    <lineage>
        <taxon>Eukaryota</taxon>
        <taxon>Viridiplantae</taxon>
        <taxon>Streptophyta</taxon>
        <taxon>Embryophyta</taxon>
        <taxon>Tracheophyta</taxon>
        <taxon>Spermatophyta</taxon>
        <taxon>Magnoliopsida</taxon>
        <taxon>eudicotyledons</taxon>
        <taxon>Gunneridae</taxon>
        <taxon>Pentapetalae</taxon>
        <taxon>asterids</taxon>
        <taxon>campanulids</taxon>
        <taxon>Asterales</taxon>
        <taxon>Asteraceae</taxon>
        <taxon>Asteroideae</taxon>
        <taxon>Anthemideae</taxon>
        <taxon>Anthemidinae</taxon>
        <taxon>Tanacetum</taxon>
    </lineage>
</organism>
<dbReference type="InterPro" id="IPR043502">
    <property type="entry name" value="DNA/RNA_pol_sf"/>
</dbReference>
<evidence type="ECO:0000256" key="1">
    <source>
        <dbReference type="ARBA" id="ARBA00022679"/>
    </source>
</evidence>
<dbReference type="InterPro" id="IPR036397">
    <property type="entry name" value="RNaseH_sf"/>
</dbReference>
<dbReference type="Pfam" id="PF24626">
    <property type="entry name" value="SH3_Tf2-1"/>
    <property type="match status" value="1"/>
</dbReference>
<keyword evidence="6" id="KW-0695">RNA-directed DNA polymerase</keyword>
<keyword evidence="1" id="KW-0808">Transferase</keyword>
<evidence type="ECO:0000256" key="3">
    <source>
        <dbReference type="ARBA" id="ARBA00022722"/>
    </source>
</evidence>
<dbReference type="SUPFAM" id="SSF56672">
    <property type="entry name" value="DNA/RNA polymerases"/>
    <property type="match status" value="1"/>
</dbReference>
<feature type="domain" description="Tf2-1-like SH3-like" evidence="9">
    <location>
        <begin position="846"/>
        <end position="910"/>
    </location>
</feature>
<name>A0ABQ5HU77_9ASTR</name>
<dbReference type="InterPro" id="IPR012337">
    <property type="entry name" value="RNaseH-like_sf"/>
</dbReference>
<dbReference type="CDD" id="cd09274">
    <property type="entry name" value="RNase_HI_RT_Ty3"/>
    <property type="match status" value="1"/>
</dbReference>
<dbReference type="InterPro" id="IPR050951">
    <property type="entry name" value="Retrovirus_Pol_polyprotein"/>
</dbReference>
<feature type="region of interest" description="Disordered" evidence="7">
    <location>
        <begin position="151"/>
        <end position="212"/>
    </location>
</feature>
<reference evidence="10" key="2">
    <citation type="submission" date="2022-01" db="EMBL/GenBank/DDBJ databases">
        <authorList>
            <person name="Yamashiro T."/>
            <person name="Shiraishi A."/>
            <person name="Satake H."/>
            <person name="Nakayama K."/>
        </authorList>
    </citation>
    <scope>NUCLEOTIDE SEQUENCE</scope>
</reference>
<gene>
    <name evidence="10" type="ORF">Tco_1079876</name>
</gene>
<evidence type="ECO:0000259" key="9">
    <source>
        <dbReference type="Pfam" id="PF24626"/>
    </source>
</evidence>
<evidence type="ECO:0000259" key="8">
    <source>
        <dbReference type="Pfam" id="PF17917"/>
    </source>
</evidence>
<evidence type="ECO:0000256" key="4">
    <source>
        <dbReference type="ARBA" id="ARBA00022759"/>
    </source>
</evidence>
<feature type="domain" description="Reverse transcriptase RNase H-like" evidence="8">
    <location>
        <begin position="510"/>
        <end position="604"/>
    </location>
</feature>
<dbReference type="InterPro" id="IPR041373">
    <property type="entry name" value="RT_RNaseH"/>
</dbReference>
<dbReference type="Gene3D" id="3.30.70.270">
    <property type="match status" value="2"/>
</dbReference>
<proteinExistence type="predicted"/>
<keyword evidence="4" id="KW-0255">Endonuclease</keyword>
<evidence type="ECO:0000256" key="7">
    <source>
        <dbReference type="SAM" id="MobiDB-lite"/>
    </source>
</evidence>
<dbReference type="SUPFAM" id="SSF53098">
    <property type="entry name" value="Ribonuclease H-like"/>
    <property type="match status" value="1"/>
</dbReference>
<dbReference type="Pfam" id="PF17917">
    <property type="entry name" value="RT_RNaseH"/>
    <property type="match status" value="1"/>
</dbReference>